<organism evidence="1 2">
    <name type="scientific">Ceratopteris richardii</name>
    <name type="common">Triangle waterfern</name>
    <dbReference type="NCBI Taxonomy" id="49495"/>
    <lineage>
        <taxon>Eukaryota</taxon>
        <taxon>Viridiplantae</taxon>
        <taxon>Streptophyta</taxon>
        <taxon>Embryophyta</taxon>
        <taxon>Tracheophyta</taxon>
        <taxon>Polypodiopsida</taxon>
        <taxon>Polypodiidae</taxon>
        <taxon>Polypodiales</taxon>
        <taxon>Pteridineae</taxon>
        <taxon>Pteridaceae</taxon>
        <taxon>Parkerioideae</taxon>
        <taxon>Ceratopteris</taxon>
    </lineage>
</organism>
<comment type="caution">
    <text evidence="1">The sequence shown here is derived from an EMBL/GenBank/DDBJ whole genome shotgun (WGS) entry which is preliminary data.</text>
</comment>
<evidence type="ECO:0000313" key="1">
    <source>
        <dbReference type="EMBL" id="KAH7296719.1"/>
    </source>
</evidence>
<evidence type="ECO:0000313" key="2">
    <source>
        <dbReference type="Proteomes" id="UP000825935"/>
    </source>
</evidence>
<proteinExistence type="predicted"/>
<protein>
    <submittedName>
        <fullName evidence="1">Uncharacterized protein</fullName>
    </submittedName>
</protein>
<name>A0A8T2RJX4_CERRI</name>
<sequence length="79" mass="8916">MDSAGLLKKRSHACGAKGRSSFSLNRLPQVIPVFCHIREFGPHRPLWRARFNLRAARSIGFGSNRNNEDSTSLRLHLMA</sequence>
<gene>
    <name evidence="1" type="ORF">KP509_26G036000</name>
</gene>
<dbReference type="AlphaFoldDB" id="A0A8T2RJX4"/>
<reference evidence="1" key="1">
    <citation type="submission" date="2021-08" db="EMBL/GenBank/DDBJ databases">
        <title>WGS assembly of Ceratopteris richardii.</title>
        <authorList>
            <person name="Marchant D.B."/>
            <person name="Chen G."/>
            <person name="Jenkins J."/>
            <person name="Shu S."/>
            <person name="Leebens-Mack J."/>
            <person name="Grimwood J."/>
            <person name="Schmutz J."/>
            <person name="Soltis P."/>
            <person name="Soltis D."/>
            <person name="Chen Z.-H."/>
        </authorList>
    </citation>
    <scope>NUCLEOTIDE SEQUENCE</scope>
    <source>
        <strain evidence="1">Whitten #5841</strain>
        <tissue evidence="1">Leaf</tissue>
    </source>
</reference>
<dbReference type="EMBL" id="CM035431">
    <property type="protein sequence ID" value="KAH7296719.1"/>
    <property type="molecule type" value="Genomic_DNA"/>
</dbReference>
<dbReference type="Proteomes" id="UP000825935">
    <property type="component" value="Chromosome 26"/>
</dbReference>
<keyword evidence="2" id="KW-1185">Reference proteome</keyword>
<accession>A0A8T2RJX4</accession>